<evidence type="ECO:0000313" key="4">
    <source>
        <dbReference type="Proteomes" id="UP000319715"/>
    </source>
</evidence>
<dbReference type="InterPro" id="IPR036390">
    <property type="entry name" value="WH_DNA-bd_sf"/>
</dbReference>
<dbReference type="InterPro" id="IPR026881">
    <property type="entry name" value="WYL_dom"/>
</dbReference>
<dbReference type="PROSITE" id="PS52050">
    <property type="entry name" value="WYL"/>
    <property type="match status" value="1"/>
</dbReference>
<dbReference type="InterPro" id="IPR036388">
    <property type="entry name" value="WH-like_DNA-bd_sf"/>
</dbReference>
<dbReference type="RefSeq" id="WP_141495916.1">
    <property type="nucleotide sequence ID" value="NZ_VICF01000002.1"/>
</dbReference>
<protein>
    <submittedName>
        <fullName evidence="3">YafY family transcriptional regulator</fullName>
    </submittedName>
</protein>
<comment type="caution">
    <text evidence="3">The sequence shown here is derived from an EMBL/GenBank/DDBJ whole genome shotgun (WGS) entry which is preliminary data.</text>
</comment>
<keyword evidence="4" id="KW-1185">Reference proteome</keyword>
<gene>
    <name evidence="3" type="ORF">FK492_08045</name>
</gene>
<name>A0ABY3A0S7_9GAMM</name>
<sequence length="231" mass="26889">MSKTQRLPELLQLLRCHRYPLTAQRIAEQLHISVRTVYRDILSLQQQGVEIEGSAGVGYLLKSDGHLPPLMFSRQEIDALVLGLNWVTRHTDEELKSAARHALAKVQAVVPPHLTQSIDHQSLLIASQGEALFETHLPQIRQAIHQRSKINLRYKDLQDNLSTRTIWPVVIGYFERVRLLCGWCELRQEFRNFRVDRIEAISVTSELYPGTRHQLLKRWRDYQNLRYPVNS</sequence>
<dbReference type="PANTHER" id="PTHR34580:SF3">
    <property type="entry name" value="PROTEIN PAFB"/>
    <property type="match status" value="1"/>
</dbReference>
<dbReference type="Gene3D" id="1.10.10.10">
    <property type="entry name" value="Winged helix-like DNA-binding domain superfamily/Winged helix DNA-binding domain"/>
    <property type="match status" value="1"/>
</dbReference>
<dbReference type="SUPFAM" id="SSF46785">
    <property type="entry name" value="Winged helix' DNA-binding domain"/>
    <property type="match status" value="1"/>
</dbReference>
<dbReference type="EMBL" id="VICF01000002">
    <property type="protein sequence ID" value="TQC75850.1"/>
    <property type="molecule type" value="Genomic_DNA"/>
</dbReference>
<dbReference type="InterPro" id="IPR013196">
    <property type="entry name" value="HTH_11"/>
</dbReference>
<dbReference type="Pfam" id="PF13280">
    <property type="entry name" value="WYL"/>
    <property type="match status" value="1"/>
</dbReference>
<feature type="domain" description="WYL" evidence="2">
    <location>
        <begin position="136"/>
        <end position="202"/>
    </location>
</feature>
<evidence type="ECO:0000259" key="1">
    <source>
        <dbReference type="Pfam" id="PF08279"/>
    </source>
</evidence>
<dbReference type="Pfam" id="PF08279">
    <property type="entry name" value="HTH_11"/>
    <property type="match status" value="1"/>
</dbReference>
<feature type="domain" description="Helix-turn-helix type 11" evidence="1">
    <location>
        <begin position="7"/>
        <end position="59"/>
    </location>
</feature>
<evidence type="ECO:0000313" key="3">
    <source>
        <dbReference type="EMBL" id="TQC75850.1"/>
    </source>
</evidence>
<evidence type="ECO:0000259" key="2">
    <source>
        <dbReference type="Pfam" id="PF13280"/>
    </source>
</evidence>
<organism evidence="3 4">
    <name type="scientific">Pantoea dispersa</name>
    <dbReference type="NCBI Taxonomy" id="59814"/>
    <lineage>
        <taxon>Bacteria</taxon>
        <taxon>Pseudomonadati</taxon>
        <taxon>Pseudomonadota</taxon>
        <taxon>Gammaproteobacteria</taxon>
        <taxon>Enterobacterales</taxon>
        <taxon>Erwiniaceae</taxon>
        <taxon>Pantoea</taxon>
    </lineage>
</organism>
<dbReference type="InterPro" id="IPR051534">
    <property type="entry name" value="CBASS_pafABC_assoc_protein"/>
</dbReference>
<dbReference type="PANTHER" id="PTHR34580">
    <property type="match status" value="1"/>
</dbReference>
<accession>A0ABY3A0S7</accession>
<dbReference type="Proteomes" id="UP000319715">
    <property type="component" value="Unassembled WGS sequence"/>
</dbReference>
<reference evidence="3 4" key="1">
    <citation type="submission" date="2019-06" db="EMBL/GenBank/DDBJ databases">
        <title>Pantoea dispersa Assembly.</title>
        <authorList>
            <person name="Wang J."/>
        </authorList>
    </citation>
    <scope>NUCLEOTIDE SEQUENCE [LARGE SCALE GENOMIC DNA]</scope>
    <source>
        <strain evidence="4">bio</strain>
    </source>
</reference>
<proteinExistence type="predicted"/>